<dbReference type="OrthoDB" id="1081439at2"/>
<organism evidence="4 5">
    <name type="scientific">Hymenobacter lapidarius</name>
    <dbReference type="NCBI Taxonomy" id="1908237"/>
    <lineage>
        <taxon>Bacteria</taxon>
        <taxon>Pseudomonadati</taxon>
        <taxon>Bacteroidota</taxon>
        <taxon>Cytophagia</taxon>
        <taxon>Cytophagales</taxon>
        <taxon>Hymenobacteraceae</taxon>
        <taxon>Hymenobacter</taxon>
    </lineage>
</organism>
<dbReference type="Gene3D" id="2.130.10.30">
    <property type="entry name" value="Regulator of chromosome condensation 1/beta-lactamase-inhibitor protein II"/>
    <property type="match status" value="1"/>
</dbReference>
<dbReference type="Pfam" id="PF25390">
    <property type="entry name" value="WD40_RLD"/>
    <property type="match status" value="1"/>
</dbReference>
<dbReference type="PROSITE" id="PS50012">
    <property type="entry name" value="RCC1_3"/>
    <property type="match status" value="3"/>
</dbReference>
<dbReference type="PANTHER" id="PTHR45982:SF1">
    <property type="entry name" value="REGULATOR OF CHROMOSOME CONDENSATION"/>
    <property type="match status" value="1"/>
</dbReference>
<dbReference type="InterPro" id="IPR000408">
    <property type="entry name" value="Reg_chr_condens"/>
</dbReference>
<dbReference type="SUPFAM" id="SSF50985">
    <property type="entry name" value="RCC1/BLIP-II"/>
    <property type="match status" value="1"/>
</dbReference>
<evidence type="ECO:0000256" key="1">
    <source>
        <dbReference type="ARBA" id="ARBA00022658"/>
    </source>
</evidence>
<dbReference type="InterPro" id="IPR058923">
    <property type="entry name" value="RCC1-like_dom"/>
</dbReference>
<dbReference type="InterPro" id="IPR009091">
    <property type="entry name" value="RCC1/BLIP-II"/>
</dbReference>
<dbReference type="STRING" id="1908237.BEN47_06440"/>
<name>A0A1G1SQI4_9BACT</name>
<evidence type="ECO:0000313" key="4">
    <source>
        <dbReference type="EMBL" id="OGX80885.1"/>
    </source>
</evidence>
<dbReference type="GO" id="GO:0005737">
    <property type="term" value="C:cytoplasm"/>
    <property type="evidence" value="ECO:0007669"/>
    <property type="project" value="TreeGrafter"/>
</dbReference>
<dbReference type="EMBL" id="MDZB01000175">
    <property type="protein sequence ID" value="OGX80885.1"/>
    <property type="molecule type" value="Genomic_DNA"/>
</dbReference>
<dbReference type="AlphaFoldDB" id="A0A1G1SQI4"/>
<sequence length="305" mass="32573">MQVGSLATWREIAGGNSHTVATRTDESLWAWGSNGSGQMGSPALATARVRQPEQLGTDTNWQQAAVGNRHTVAVRTNGTLWAWGENAFGQLSDGTTTARNVPTQIGMATDWRSAAAGHNHTLAVRADGTLWAWGDNASSQLGDGTTTNRLAPVQIGTATNWQRVVTAATWALAVRTDGTLWVWGSSSRGLGLGILFGSYRPEPTQIGTDTNWQWIDINGGRAAAVRTDGTLWVWGSTSEVGSATALKSTSLRRCKLVRPRPGGKRFLASATLLPCAPTARFGAGATAFLARWAMATPTPTRRRYR</sequence>
<dbReference type="Proteomes" id="UP000176294">
    <property type="component" value="Unassembled WGS sequence"/>
</dbReference>
<protein>
    <recommendedName>
        <fullName evidence="3">RCC1-like domain-containing protein</fullName>
    </recommendedName>
</protein>
<keyword evidence="2" id="KW-0677">Repeat</keyword>
<dbReference type="InterPro" id="IPR051553">
    <property type="entry name" value="Ran_GTPase-activating"/>
</dbReference>
<evidence type="ECO:0000259" key="3">
    <source>
        <dbReference type="Pfam" id="PF25390"/>
    </source>
</evidence>
<dbReference type="PRINTS" id="PR00633">
    <property type="entry name" value="RCCNDNSATION"/>
</dbReference>
<evidence type="ECO:0000313" key="5">
    <source>
        <dbReference type="Proteomes" id="UP000176294"/>
    </source>
</evidence>
<keyword evidence="1" id="KW-0344">Guanine-nucleotide releasing factor</keyword>
<gene>
    <name evidence="4" type="ORF">BEN47_06440</name>
</gene>
<dbReference type="GO" id="GO:0005085">
    <property type="term" value="F:guanyl-nucleotide exchange factor activity"/>
    <property type="evidence" value="ECO:0007669"/>
    <property type="project" value="TreeGrafter"/>
</dbReference>
<dbReference type="PANTHER" id="PTHR45982">
    <property type="entry name" value="REGULATOR OF CHROMOSOME CONDENSATION"/>
    <property type="match status" value="1"/>
</dbReference>
<keyword evidence="5" id="KW-1185">Reference proteome</keyword>
<comment type="caution">
    <text evidence="4">The sequence shown here is derived from an EMBL/GenBank/DDBJ whole genome shotgun (WGS) entry which is preliminary data.</text>
</comment>
<dbReference type="PROSITE" id="PS00626">
    <property type="entry name" value="RCC1_2"/>
    <property type="match status" value="1"/>
</dbReference>
<feature type="domain" description="RCC1-like" evidence="3">
    <location>
        <begin position="9"/>
        <end position="239"/>
    </location>
</feature>
<accession>A0A1G1SQI4</accession>
<reference evidence="4 5" key="1">
    <citation type="submission" date="2016-08" db="EMBL/GenBank/DDBJ databases">
        <title>Hymenobacter coccineus sp. nov., Hymenobacter lapidarius sp. nov. and Hymenobacter glacialis sp. nov., isolated from Antarctic soil.</title>
        <authorList>
            <person name="Sedlacek I."/>
            <person name="Kralova S."/>
            <person name="Kyrova K."/>
            <person name="Maslanova I."/>
            <person name="Stankova E."/>
            <person name="Vrbovska V."/>
            <person name="Nemec M."/>
            <person name="Bartak M."/>
            <person name="Svec P."/>
            <person name="Busse H.-J."/>
            <person name="Pantucek R."/>
        </authorList>
    </citation>
    <scope>NUCLEOTIDE SEQUENCE [LARGE SCALE GENOMIC DNA]</scope>
    <source>
        <strain evidence="4 5">CCM 8643</strain>
    </source>
</reference>
<evidence type="ECO:0000256" key="2">
    <source>
        <dbReference type="ARBA" id="ARBA00022737"/>
    </source>
</evidence>
<proteinExistence type="predicted"/>